<keyword evidence="2 6" id="KW-0238">DNA-binding</keyword>
<feature type="domain" description="HTH cro/C1-type" evidence="5">
    <location>
        <begin position="4"/>
        <end position="49"/>
    </location>
</feature>
<dbReference type="PROSITE" id="PS50943">
    <property type="entry name" value="HTH_CROC1"/>
    <property type="match status" value="1"/>
</dbReference>
<accession>A0ABS1EQT8</accession>
<evidence type="ECO:0000256" key="1">
    <source>
        <dbReference type="ARBA" id="ARBA00023015"/>
    </source>
</evidence>
<dbReference type="InterPro" id="IPR046335">
    <property type="entry name" value="LacI/GalR-like_sensor"/>
</dbReference>
<dbReference type="PANTHER" id="PTHR30146:SF24">
    <property type="entry name" value="XYLOSE OPERON REGULATORY PROTEIN"/>
    <property type="match status" value="1"/>
</dbReference>
<dbReference type="Proteomes" id="UP000596739">
    <property type="component" value="Unassembled WGS sequence"/>
</dbReference>
<reference evidence="7" key="1">
    <citation type="submission" date="2021-01" db="EMBL/GenBank/DDBJ databases">
        <title>Genome public.</title>
        <authorList>
            <person name="Liu C."/>
            <person name="Sun Q."/>
        </authorList>
    </citation>
    <scope>NUCLEOTIDE SEQUENCE [LARGE SCALE GENOMIC DNA]</scope>
    <source>
        <strain evidence="7">YIM B02505</strain>
    </source>
</reference>
<evidence type="ECO:0000259" key="5">
    <source>
        <dbReference type="PROSITE" id="PS50943"/>
    </source>
</evidence>
<gene>
    <name evidence="6" type="ORF">JHL18_14085</name>
</gene>
<keyword evidence="1" id="KW-0805">Transcription regulation</keyword>
<dbReference type="Pfam" id="PF00356">
    <property type="entry name" value="LacI"/>
    <property type="match status" value="1"/>
</dbReference>
<evidence type="ECO:0000313" key="6">
    <source>
        <dbReference type="EMBL" id="MBK1811749.1"/>
    </source>
</evidence>
<protein>
    <submittedName>
        <fullName evidence="6">LacI family DNA-binding transcriptional regulator</fullName>
    </submittedName>
</protein>
<dbReference type="SUPFAM" id="SSF47413">
    <property type="entry name" value="lambda repressor-like DNA-binding domains"/>
    <property type="match status" value="1"/>
</dbReference>
<evidence type="ECO:0000256" key="3">
    <source>
        <dbReference type="ARBA" id="ARBA00023163"/>
    </source>
</evidence>
<dbReference type="PRINTS" id="PR00036">
    <property type="entry name" value="HTHLACI"/>
</dbReference>
<evidence type="ECO:0000256" key="2">
    <source>
        <dbReference type="ARBA" id="ARBA00023125"/>
    </source>
</evidence>
<keyword evidence="3" id="KW-0804">Transcription</keyword>
<organism evidence="6 7">
    <name type="scientific">Clostridium yunnanense</name>
    <dbReference type="NCBI Taxonomy" id="2800325"/>
    <lineage>
        <taxon>Bacteria</taxon>
        <taxon>Bacillati</taxon>
        <taxon>Bacillota</taxon>
        <taxon>Clostridia</taxon>
        <taxon>Eubacteriales</taxon>
        <taxon>Clostridiaceae</taxon>
        <taxon>Clostridium</taxon>
    </lineage>
</organism>
<dbReference type="Gene3D" id="3.40.50.2300">
    <property type="match status" value="2"/>
</dbReference>
<dbReference type="Pfam" id="PF13377">
    <property type="entry name" value="Peripla_BP_3"/>
    <property type="match status" value="1"/>
</dbReference>
<dbReference type="Gene3D" id="1.10.260.40">
    <property type="entry name" value="lambda repressor-like DNA-binding domains"/>
    <property type="match status" value="1"/>
</dbReference>
<dbReference type="CDD" id="cd06267">
    <property type="entry name" value="PBP1_LacI_sugar_binding-like"/>
    <property type="match status" value="1"/>
</dbReference>
<dbReference type="SUPFAM" id="SSF53822">
    <property type="entry name" value="Periplasmic binding protein-like I"/>
    <property type="match status" value="1"/>
</dbReference>
<dbReference type="InterPro" id="IPR010982">
    <property type="entry name" value="Lambda_DNA-bd_dom_sf"/>
</dbReference>
<dbReference type="SMART" id="SM00354">
    <property type="entry name" value="HTH_LACI"/>
    <property type="match status" value="1"/>
</dbReference>
<dbReference type="PANTHER" id="PTHR30146">
    <property type="entry name" value="LACI-RELATED TRANSCRIPTIONAL REPRESSOR"/>
    <property type="match status" value="1"/>
</dbReference>
<dbReference type="GO" id="GO:0003677">
    <property type="term" value="F:DNA binding"/>
    <property type="evidence" value="ECO:0007669"/>
    <property type="project" value="UniProtKB-KW"/>
</dbReference>
<comment type="caution">
    <text evidence="6">The sequence shown here is derived from an EMBL/GenBank/DDBJ whole genome shotgun (WGS) entry which is preliminary data.</text>
</comment>
<evidence type="ECO:0000313" key="7">
    <source>
        <dbReference type="Proteomes" id="UP000596739"/>
    </source>
</evidence>
<keyword evidence="7" id="KW-1185">Reference proteome</keyword>
<dbReference type="CDD" id="cd01392">
    <property type="entry name" value="HTH_LacI"/>
    <property type="match status" value="1"/>
</dbReference>
<name>A0ABS1EQT8_9CLOT</name>
<dbReference type="InterPro" id="IPR028082">
    <property type="entry name" value="Peripla_BP_I"/>
</dbReference>
<dbReference type="PROSITE" id="PS50932">
    <property type="entry name" value="HTH_LACI_2"/>
    <property type="match status" value="1"/>
</dbReference>
<sequence>MRGKITIRDVAEYAGVSVATVSNVINNISKASEETKARVLKAIEEIGYQPDYTARTLAKGRSNLIGIMLPITEKGDEPGILLRNNPFFSELVSGIEYVARKNGYDILMSGIETDQKIKKWINRRSLDGLILLGIHPKSFYDEMKNNKLPIVLVDSYDKHPKAFHRIMVDDEGGGYMATKHLLDLGHRNIVFATGNVHNSGVNLKRFEGYKRALSEAGIEFREELVIEDHVTSNGGYEIGKKIMDMGKKVTAVFAVADILAFGIIKAFTINKKRVPEDYSIIGFDDIKSCEYVTPGLTTIKQDIFKKGMAAAKALIDDIESGMLCDDCIIHSTELIIRESTKKIK</sequence>
<dbReference type="InterPro" id="IPR001387">
    <property type="entry name" value="Cro/C1-type_HTH"/>
</dbReference>
<dbReference type="RefSeq" id="WP_200270250.1">
    <property type="nucleotide sequence ID" value="NZ_JAENHN010000039.1"/>
</dbReference>
<dbReference type="InterPro" id="IPR000843">
    <property type="entry name" value="HTH_LacI"/>
</dbReference>
<dbReference type="PROSITE" id="PS00356">
    <property type="entry name" value="HTH_LACI_1"/>
    <property type="match status" value="1"/>
</dbReference>
<proteinExistence type="predicted"/>
<feature type="domain" description="HTH lacI-type" evidence="4">
    <location>
        <begin position="5"/>
        <end position="59"/>
    </location>
</feature>
<dbReference type="EMBL" id="JAENHN010000039">
    <property type="protein sequence ID" value="MBK1811749.1"/>
    <property type="molecule type" value="Genomic_DNA"/>
</dbReference>
<evidence type="ECO:0000259" key="4">
    <source>
        <dbReference type="PROSITE" id="PS50932"/>
    </source>
</evidence>